<dbReference type="Pfam" id="PF01431">
    <property type="entry name" value="Peptidase_M13"/>
    <property type="match status" value="1"/>
</dbReference>
<dbReference type="PROSITE" id="PS51885">
    <property type="entry name" value="NEPRILYSIN"/>
    <property type="match status" value="1"/>
</dbReference>
<keyword evidence="4" id="KW-0645">Protease</keyword>
<evidence type="ECO:0000313" key="12">
    <source>
        <dbReference type="Proteomes" id="UP001162164"/>
    </source>
</evidence>
<keyword evidence="8" id="KW-0482">Metalloprotease</keyword>
<evidence type="ECO:0000259" key="9">
    <source>
        <dbReference type="Pfam" id="PF01431"/>
    </source>
</evidence>
<protein>
    <submittedName>
        <fullName evidence="11">Uncharacterized protein</fullName>
    </submittedName>
</protein>
<dbReference type="CDD" id="cd08662">
    <property type="entry name" value="M13"/>
    <property type="match status" value="1"/>
</dbReference>
<evidence type="ECO:0000259" key="10">
    <source>
        <dbReference type="Pfam" id="PF05649"/>
    </source>
</evidence>
<proteinExistence type="inferred from homology"/>
<dbReference type="Gene3D" id="1.10.1380.10">
    <property type="entry name" value="Neutral endopeptidase , domain2"/>
    <property type="match status" value="1"/>
</dbReference>
<gene>
    <name evidence="11" type="ORF">NQ317_000449</name>
</gene>
<evidence type="ECO:0000256" key="2">
    <source>
        <dbReference type="ARBA" id="ARBA00004401"/>
    </source>
</evidence>
<keyword evidence="6" id="KW-0378">Hydrolase</keyword>
<dbReference type="InterPro" id="IPR008753">
    <property type="entry name" value="Peptidase_M13_N"/>
</dbReference>
<comment type="similarity">
    <text evidence="3">Belongs to the peptidase M13 family.</text>
</comment>
<dbReference type="EMBL" id="JAPWTJ010000518">
    <property type="protein sequence ID" value="KAJ8977685.1"/>
    <property type="molecule type" value="Genomic_DNA"/>
</dbReference>
<evidence type="ECO:0000313" key="11">
    <source>
        <dbReference type="EMBL" id="KAJ8977685.1"/>
    </source>
</evidence>
<sequence length="590" mass="67427">MLDSAVTSLSLRISETVIRLNDDFVIGGWYILRDWSETNFDRNNILQQLHVRYGVSPFFKISVEPNPNIPGHNTIRISPSGLGLPDKKYYYMDNYKEVQAAYKQYIRDVVIYLSTAANDATKFGTDIFSYEQRIAEITPNTSSLLNPILTYNAISLSELKETSLLPFYDILQAMYPESNITENTEIIVSSLDYLGQITQIISSTDRKTLNGYLIWTLVRNYIPYLSNTYTSALDNFNAELYGTKKPLERWEMCSGLVRKFMWLAVNNYMEKANPVSEKTIKIANSTFDNIVNVVQDRIGKFEDTDLLYKHLKTKLSTLQLQLGVPSKARNESFLNMYYLELRIIRSNLFDSIKNGMNFQKRLEDKLLSNKSPEATIMSYILLDVPKVTYSPSDHAILIPRSLLTEPFFETNYPSSIIYGRLGVEIAEAISSSVLPYDSLWTADRKILSPFHMTVEESLWTVQSPMECLSDQISKGNLAIPGYMNNETSLKALVHLWGLSIANEALQVSLKEKEHVHQPSLESYEDNALFFVSYAQTQCSESTFQHQLYEEILNLELPQRGIVHLAWSQVSEFPASLECSVDKNAQCDDIF</sequence>
<dbReference type="Gene3D" id="3.40.390.10">
    <property type="entry name" value="Collagenase (Catalytic Domain)"/>
    <property type="match status" value="1"/>
</dbReference>
<comment type="subcellular location">
    <subcellularLocation>
        <location evidence="2">Cell membrane</location>
        <topology evidence="2">Single-pass type II membrane protein</topology>
    </subcellularLocation>
</comment>
<accession>A0ABQ9JI00</accession>
<keyword evidence="5" id="KW-0479">Metal-binding</keyword>
<dbReference type="InterPro" id="IPR042089">
    <property type="entry name" value="Peptidase_M13_dom_2"/>
</dbReference>
<feature type="domain" description="Peptidase M13 N-terminal" evidence="10">
    <location>
        <begin position="26"/>
        <end position="302"/>
    </location>
</feature>
<comment type="caution">
    <text evidence="11">The sequence shown here is derived from an EMBL/GenBank/DDBJ whole genome shotgun (WGS) entry which is preliminary data.</text>
</comment>
<dbReference type="Proteomes" id="UP001162164">
    <property type="component" value="Unassembled WGS sequence"/>
</dbReference>
<dbReference type="Pfam" id="PF05649">
    <property type="entry name" value="Peptidase_M13_N"/>
    <property type="match status" value="1"/>
</dbReference>
<evidence type="ECO:0000256" key="3">
    <source>
        <dbReference type="ARBA" id="ARBA00007357"/>
    </source>
</evidence>
<dbReference type="PANTHER" id="PTHR11733">
    <property type="entry name" value="ZINC METALLOPROTEASE FAMILY M13 NEPRILYSIN-RELATED"/>
    <property type="match status" value="1"/>
</dbReference>
<keyword evidence="7" id="KW-0862">Zinc</keyword>
<evidence type="ECO:0000256" key="8">
    <source>
        <dbReference type="ARBA" id="ARBA00023049"/>
    </source>
</evidence>
<organism evidence="11 12">
    <name type="scientific">Molorchus minor</name>
    <dbReference type="NCBI Taxonomy" id="1323400"/>
    <lineage>
        <taxon>Eukaryota</taxon>
        <taxon>Metazoa</taxon>
        <taxon>Ecdysozoa</taxon>
        <taxon>Arthropoda</taxon>
        <taxon>Hexapoda</taxon>
        <taxon>Insecta</taxon>
        <taxon>Pterygota</taxon>
        <taxon>Neoptera</taxon>
        <taxon>Endopterygota</taxon>
        <taxon>Coleoptera</taxon>
        <taxon>Polyphaga</taxon>
        <taxon>Cucujiformia</taxon>
        <taxon>Chrysomeloidea</taxon>
        <taxon>Cerambycidae</taxon>
        <taxon>Lamiinae</taxon>
        <taxon>Monochamini</taxon>
        <taxon>Molorchus</taxon>
    </lineage>
</organism>
<dbReference type="InterPro" id="IPR018497">
    <property type="entry name" value="Peptidase_M13_C"/>
</dbReference>
<name>A0ABQ9JI00_9CUCU</name>
<dbReference type="SUPFAM" id="SSF55486">
    <property type="entry name" value="Metalloproteases ('zincins'), catalytic domain"/>
    <property type="match status" value="1"/>
</dbReference>
<evidence type="ECO:0000256" key="4">
    <source>
        <dbReference type="ARBA" id="ARBA00022670"/>
    </source>
</evidence>
<feature type="domain" description="Peptidase M13 C-terminal" evidence="9">
    <location>
        <begin position="389"/>
        <end position="581"/>
    </location>
</feature>
<evidence type="ECO:0000256" key="6">
    <source>
        <dbReference type="ARBA" id="ARBA00022801"/>
    </source>
</evidence>
<keyword evidence="12" id="KW-1185">Reference proteome</keyword>
<evidence type="ECO:0000256" key="1">
    <source>
        <dbReference type="ARBA" id="ARBA00001947"/>
    </source>
</evidence>
<reference evidence="11" key="1">
    <citation type="journal article" date="2023" name="Insect Mol. Biol.">
        <title>Genome sequencing provides insights into the evolution of gene families encoding plant cell wall-degrading enzymes in longhorned beetles.</title>
        <authorList>
            <person name="Shin N.R."/>
            <person name="Okamura Y."/>
            <person name="Kirsch R."/>
            <person name="Pauchet Y."/>
        </authorList>
    </citation>
    <scope>NUCLEOTIDE SEQUENCE</scope>
    <source>
        <strain evidence="11">MMC_N1</strain>
    </source>
</reference>
<evidence type="ECO:0000256" key="7">
    <source>
        <dbReference type="ARBA" id="ARBA00022833"/>
    </source>
</evidence>
<dbReference type="PANTHER" id="PTHR11733:SF228">
    <property type="entry name" value="PROTEIN GONE EARLY"/>
    <property type="match status" value="1"/>
</dbReference>
<comment type="cofactor">
    <cofactor evidence="1">
        <name>Zn(2+)</name>
        <dbReference type="ChEBI" id="CHEBI:29105"/>
    </cofactor>
</comment>
<dbReference type="InterPro" id="IPR024079">
    <property type="entry name" value="MetalloPept_cat_dom_sf"/>
</dbReference>
<evidence type="ECO:0000256" key="5">
    <source>
        <dbReference type="ARBA" id="ARBA00022723"/>
    </source>
</evidence>
<dbReference type="InterPro" id="IPR000718">
    <property type="entry name" value="Peptidase_M13"/>
</dbReference>